<evidence type="ECO:0000313" key="1">
    <source>
        <dbReference type="EMBL" id="CAG8839019.1"/>
    </source>
</evidence>
<keyword evidence="2" id="KW-1185">Reference proteome</keyword>
<dbReference type="AlphaFoldDB" id="A0A9N9PDU9"/>
<name>A0A9N9PDU9_9GLOM</name>
<evidence type="ECO:0000313" key="2">
    <source>
        <dbReference type="Proteomes" id="UP000789759"/>
    </source>
</evidence>
<feature type="non-terminal residue" evidence="1">
    <location>
        <position position="1"/>
    </location>
</feature>
<dbReference type="EMBL" id="CAJVQA010085933">
    <property type="protein sequence ID" value="CAG8839019.1"/>
    <property type="molecule type" value="Genomic_DNA"/>
</dbReference>
<feature type="non-terminal residue" evidence="1">
    <location>
        <position position="42"/>
    </location>
</feature>
<sequence length="42" mass="5047">KEPENTNPFTTTSNLQFQHNFLQLLNNIFKKSYTDFPKQENE</sequence>
<accession>A0A9N9PDU9</accession>
<gene>
    <name evidence="1" type="ORF">CPELLU_LOCUS21792</name>
</gene>
<dbReference type="Proteomes" id="UP000789759">
    <property type="component" value="Unassembled WGS sequence"/>
</dbReference>
<proteinExistence type="predicted"/>
<organism evidence="1 2">
    <name type="scientific">Cetraspora pellucida</name>
    <dbReference type="NCBI Taxonomy" id="1433469"/>
    <lineage>
        <taxon>Eukaryota</taxon>
        <taxon>Fungi</taxon>
        <taxon>Fungi incertae sedis</taxon>
        <taxon>Mucoromycota</taxon>
        <taxon>Glomeromycotina</taxon>
        <taxon>Glomeromycetes</taxon>
        <taxon>Diversisporales</taxon>
        <taxon>Gigasporaceae</taxon>
        <taxon>Cetraspora</taxon>
    </lineage>
</organism>
<protein>
    <submittedName>
        <fullName evidence="1">10474_t:CDS:1</fullName>
    </submittedName>
</protein>
<reference evidence="1" key="1">
    <citation type="submission" date="2021-06" db="EMBL/GenBank/DDBJ databases">
        <authorList>
            <person name="Kallberg Y."/>
            <person name="Tangrot J."/>
            <person name="Rosling A."/>
        </authorList>
    </citation>
    <scope>NUCLEOTIDE SEQUENCE</scope>
    <source>
        <strain evidence="1">FL966</strain>
    </source>
</reference>
<comment type="caution">
    <text evidence="1">The sequence shown here is derived from an EMBL/GenBank/DDBJ whole genome shotgun (WGS) entry which is preliminary data.</text>
</comment>